<keyword evidence="3" id="KW-1185">Reference proteome</keyword>
<accession>A0AAV7TNC9</accession>
<reference evidence="2" key="1">
    <citation type="journal article" date="2022" name="bioRxiv">
        <title>Sequencing and chromosome-scale assembly of the giantPleurodeles waltlgenome.</title>
        <authorList>
            <person name="Brown T."/>
            <person name="Elewa A."/>
            <person name="Iarovenko S."/>
            <person name="Subramanian E."/>
            <person name="Araus A.J."/>
            <person name="Petzold A."/>
            <person name="Susuki M."/>
            <person name="Suzuki K.-i.T."/>
            <person name="Hayashi T."/>
            <person name="Toyoda A."/>
            <person name="Oliveira C."/>
            <person name="Osipova E."/>
            <person name="Leigh N.D."/>
            <person name="Simon A."/>
            <person name="Yun M.H."/>
        </authorList>
    </citation>
    <scope>NUCLEOTIDE SEQUENCE</scope>
    <source>
        <strain evidence="2">20211129_DDA</strain>
        <tissue evidence="2">Liver</tissue>
    </source>
</reference>
<evidence type="ECO:0000313" key="2">
    <source>
        <dbReference type="EMBL" id="KAJ1177444.1"/>
    </source>
</evidence>
<name>A0AAV7TNC9_PLEWA</name>
<feature type="compositionally biased region" description="Basic and acidic residues" evidence="1">
    <location>
        <begin position="74"/>
        <end position="89"/>
    </location>
</feature>
<evidence type="ECO:0000313" key="3">
    <source>
        <dbReference type="Proteomes" id="UP001066276"/>
    </source>
</evidence>
<proteinExistence type="predicted"/>
<protein>
    <submittedName>
        <fullName evidence="2">Uncharacterized protein</fullName>
    </submittedName>
</protein>
<evidence type="ECO:0000256" key="1">
    <source>
        <dbReference type="SAM" id="MobiDB-lite"/>
    </source>
</evidence>
<sequence length="107" mass="11692">MAHERRSWCGGQVAGARGWRRQRVTIGLITMERGPAEVLWPPLPILLVNHLPREAVLVRIGEYRGSHGLAAFPDRGKRSGRLVEEDKGDSPGGEPSLGELLPPGRAL</sequence>
<dbReference type="Proteomes" id="UP001066276">
    <property type="component" value="Chromosome 3_2"/>
</dbReference>
<comment type="caution">
    <text evidence="2">The sequence shown here is derived from an EMBL/GenBank/DDBJ whole genome shotgun (WGS) entry which is preliminary data.</text>
</comment>
<gene>
    <name evidence="2" type="ORF">NDU88_002699</name>
</gene>
<dbReference type="AlphaFoldDB" id="A0AAV7TNC9"/>
<feature type="region of interest" description="Disordered" evidence="1">
    <location>
        <begin position="72"/>
        <end position="107"/>
    </location>
</feature>
<organism evidence="2 3">
    <name type="scientific">Pleurodeles waltl</name>
    <name type="common">Iberian ribbed newt</name>
    <dbReference type="NCBI Taxonomy" id="8319"/>
    <lineage>
        <taxon>Eukaryota</taxon>
        <taxon>Metazoa</taxon>
        <taxon>Chordata</taxon>
        <taxon>Craniata</taxon>
        <taxon>Vertebrata</taxon>
        <taxon>Euteleostomi</taxon>
        <taxon>Amphibia</taxon>
        <taxon>Batrachia</taxon>
        <taxon>Caudata</taxon>
        <taxon>Salamandroidea</taxon>
        <taxon>Salamandridae</taxon>
        <taxon>Pleurodelinae</taxon>
        <taxon>Pleurodeles</taxon>
    </lineage>
</organism>
<dbReference type="EMBL" id="JANPWB010000006">
    <property type="protein sequence ID" value="KAJ1177444.1"/>
    <property type="molecule type" value="Genomic_DNA"/>
</dbReference>